<keyword evidence="3" id="KW-1185">Reference proteome</keyword>
<dbReference type="Proteomes" id="UP000772434">
    <property type="component" value="Unassembled WGS sequence"/>
</dbReference>
<proteinExistence type="predicted"/>
<name>A0A9P5PY44_9AGAR</name>
<sequence length="559" mass="62019">MSSMNPIFKTGFEALPFELCRLITEETESGNDLWALTLVSKHCYAAFNYSLYKEITSAALFTLGLAEKARLPLTGPHPASYVKSIDFDLLDDEEYTYILGGGPFQRNGRTSKRKKQKQEKKSLDPTTLQKLLTAAVSNIMFYAPHASINSLHYNCKALSLSQVFGNINPAVFSLTELSLGFPVLNTNLRKTMAIIESLLSPSMIYLDLDFFEHGSLDPLVLAKILRKTQSNCPNLKQLCLGSPTSRLSLKTTKKPPAHPIQALLNDPTFIFPSLKSLSLVEYEDSPVILEDYISFLTRHSHITAFEFMQVGGSFPPAVGVSRCAESILPNLVLLQGSVNDCVTLCASGTRPVEAIELTLEAKSASAVGSDALVLALQNTKTLTRLFIHDLRFITGGDSVGVDTDLLKSIASACPGLTHFQCALEVEGELAVLTLQLVYAIIAVKLQHLRHFKISICVRDVPQSDLERNSKIRDPSHPLYKLYKTSIKELDPVLLRYHDLETVQIRIFGRSKERSTEPGGHKPFLVTTVYLVRSQGGFVEAQVCDRMEFQMDEFREYGSS</sequence>
<evidence type="ECO:0000256" key="1">
    <source>
        <dbReference type="SAM" id="MobiDB-lite"/>
    </source>
</evidence>
<dbReference type="InterPro" id="IPR032675">
    <property type="entry name" value="LRR_dom_sf"/>
</dbReference>
<evidence type="ECO:0000313" key="2">
    <source>
        <dbReference type="EMBL" id="KAF9070587.1"/>
    </source>
</evidence>
<organism evidence="2 3">
    <name type="scientific">Rhodocollybia butyracea</name>
    <dbReference type="NCBI Taxonomy" id="206335"/>
    <lineage>
        <taxon>Eukaryota</taxon>
        <taxon>Fungi</taxon>
        <taxon>Dikarya</taxon>
        <taxon>Basidiomycota</taxon>
        <taxon>Agaricomycotina</taxon>
        <taxon>Agaricomycetes</taxon>
        <taxon>Agaricomycetidae</taxon>
        <taxon>Agaricales</taxon>
        <taxon>Marasmiineae</taxon>
        <taxon>Omphalotaceae</taxon>
        <taxon>Rhodocollybia</taxon>
    </lineage>
</organism>
<feature type="compositionally biased region" description="Basic residues" evidence="1">
    <location>
        <begin position="109"/>
        <end position="118"/>
    </location>
</feature>
<gene>
    <name evidence="2" type="ORF">BDP27DRAFT_1446888</name>
</gene>
<comment type="caution">
    <text evidence="2">The sequence shown here is derived from an EMBL/GenBank/DDBJ whole genome shotgun (WGS) entry which is preliminary data.</text>
</comment>
<protein>
    <submittedName>
        <fullName evidence="2">Uncharacterized protein</fullName>
    </submittedName>
</protein>
<accession>A0A9P5PY44</accession>
<dbReference type="Gene3D" id="3.80.10.10">
    <property type="entry name" value="Ribonuclease Inhibitor"/>
    <property type="match status" value="1"/>
</dbReference>
<dbReference type="AlphaFoldDB" id="A0A9P5PY44"/>
<feature type="region of interest" description="Disordered" evidence="1">
    <location>
        <begin position="101"/>
        <end position="123"/>
    </location>
</feature>
<reference evidence="2" key="1">
    <citation type="submission" date="2020-11" db="EMBL/GenBank/DDBJ databases">
        <authorList>
            <consortium name="DOE Joint Genome Institute"/>
            <person name="Ahrendt S."/>
            <person name="Riley R."/>
            <person name="Andreopoulos W."/>
            <person name="Labutti K."/>
            <person name="Pangilinan J."/>
            <person name="Ruiz-Duenas F.J."/>
            <person name="Barrasa J.M."/>
            <person name="Sanchez-Garcia M."/>
            <person name="Camarero S."/>
            <person name="Miyauchi S."/>
            <person name="Serrano A."/>
            <person name="Linde D."/>
            <person name="Babiker R."/>
            <person name="Drula E."/>
            <person name="Ayuso-Fernandez I."/>
            <person name="Pacheco R."/>
            <person name="Padilla G."/>
            <person name="Ferreira P."/>
            <person name="Barriuso J."/>
            <person name="Kellner H."/>
            <person name="Castanera R."/>
            <person name="Alfaro M."/>
            <person name="Ramirez L."/>
            <person name="Pisabarro A.G."/>
            <person name="Kuo A."/>
            <person name="Tritt A."/>
            <person name="Lipzen A."/>
            <person name="He G."/>
            <person name="Yan M."/>
            <person name="Ng V."/>
            <person name="Cullen D."/>
            <person name="Martin F."/>
            <person name="Rosso M.-N."/>
            <person name="Henrissat B."/>
            <person name="Hibbett D."/>
            <person name="Martinez A.T."/>
            <person name="Grigoriev I.V."/>
        </authorList>
    </citation>
    <scope>NUCLEOTIDE SEQUENCE</scope>
    <source>
        <strain evidence="2">AH 40177</strain>
    </source>
</reference>
<dbReference type="EMBL" id="JADNRY010000039">
    <property type="protein sequence ID" value="KAF9070587.1"/>
    <property type="molecule type" value="Genomic_DNA"/>
</dbReference>
<evidence type="ECO:0000313" key="3">
    <source>
        <dbReference type="Proteomes" id="UP000772434"/>
    </source>
</evidence>